<evidence type="ECO:0000256" key="4">
    <source>
        <dbReference type="ARBA" id="ARBA00023004"/>
    </source>
</evidence>
<feature type="domain" description="4Fe-4S ferredoxin-type" evidence="7">
    <location>
        <begin position="143"/>
        <end position="172"/>
    </location>
</feature>
<organism evidence="8 9">
    <name type="scientific">Rodentibacter ratti</name>
    <dbReference type="NCBI Taxonomy" id="1906745"/>
    <lineage>
        <taxon>Bacteria</taxon>
        <taxon>Pseudomonadati</taxon>
        <taxon>Pseudomonadota</taxon>
        <taxon>Gammaproteobacteria</taxon>
        <taxon>Pasteurellales</taxon>
        <taxon>Pasteurellaceae</taxon>
        <taxon>Rodentibacter</taxon>
    </lineage>
</organism>
<comment type="caution">
    <text evidence="8">The sequence shown here is derived from an EMBL/GenBank/DDBJ whole genome shotgun (WGS) entry which is preliminary data.</text>
</comment>
<dbReference type="NCBIfam" id="TIGR00402">
    <property type="entry name" value="napF"/>
    <property type="match status" value="1"/>
</dbReference>
<feature type="binding site" evidence="6">
    <location>
        <position position="86"/>
    </location>
    <ligand>
        <name>[4Fe-4S] cluster</name>
        <dbReference type="ChEBI" id="CHEBI:49883"/>
        <label>2</label>
    </ligand>
</feature>
<comment type="similarity">
    <text evidence="6">Belongs to the NapF family.</text>
</comment>
<dbReference type="AlphaFoldDB" id="A0A1V3L3J9"/>
<dbReference type="CDD" id="cd10564">
    <property type="entry name" value="NapF_like"/>
    <property type="match status" value="1"/>
</dbReference>
<dbReference type="InterPro" id="IPR004496">
    <property type="entry name" value="NapF"/>
</dbReference>
<gene>
    <name evidence="6" type="primary">napF</name>
    <name evidence="8" type="ORF">BKG93_07415</name>
</gene>
<feature type="binding site" evidence="6">
    <location>
        <position position="58"/>
    </location>
    <ligand>
        <name>[4Fe-4S] cluster</name>
        <dbReference type="ChEBI" id="CHEBI:49883"/>
        <label>1</label>
    </ligand>
</feature>
<dbReference type="Pfam" id="PF12838">
    <property type="entry name" value="Fer4_7"/>
    <property type="match status" value="2"/>
</dbReference>
<dbReference type="EMBL" id="MLAH01000044">
    <property type="protein sequence ID" value="OOF84507.1"/>
    <property type="molecule type" value="Genomic_DNA"/>
</dbReference>
<evidence type="ECO:0000313" key="9">
    <source>
        <dbReference type="Proteomes" id="UP000189549"/>
    </source>
</evidence>
<feature type="binding site" evidence="6">
    <location>
        <position position="90"/>
    </location>
    <ligand>
        <name>[4Fe-4S] cluster</name>
        <dbReference type="ChEBI" id="CHEBI:49883"/>
        <label>2</label>
    </ligand>
</feature>
<feature type="binding site" evidence="6">
    <location>
        <position position="51"/>
    </location>
    <ligand>
        <name>[4Fe-4S] cluster</name>
        <dbReference type="ChEBI" id="CHEBI:49883"/>
        <label>1</label>
    </ligand>
</feature>
<feature type="binding site" evidence="6">
    <location>
        <position position="48"/>
    </location>
    <ligand>
        <name>[4Fe-4S] cluster</name>
        <dbReference type="ChEBI" id="CHEBI:49883"/>
        <label>1</label>
    </ligand>
</feature>
<dbReference type="GO" id="GO:0046872">
    <property type="term" value="F:metal ion binding"/>
    <property type="evidence" value="ECO:0007669"/>
    <property type="project" value="UniProtKB-KW"/>
</dbReference>
<comment type="function">
    <text evidence="6">Could be involved in the maturation of NapA, the catalytic subunit of the periplasmic nitrate reductase, before its export into the periplasm.</text>
</comment>
<dbReference type="RefSeq" id="WP_077476483.1">
    <property type="nucleotide sequence ID" value="NZ_MLAH01000044.1"/>
</dbReference>
<evidence type="ECO:0000256" key="1">
    <source>
        <dbReference type="ARBA" id="ARBA00022485"/>
    </source>
</evidence>
<dbReference type="InterPro" id="IPR017900">
    <property type="entry name" value="4Fe4S_Fe_S_CS"/>
</dbReference>
<dbReference type="Proteomes" id="UP000189549">
    <property type="component" value="Unassembled WGS sequence"/>
</dbReference>
<evidence type="ECO:0000256" key="5">
    <source>
        <dbReference type="ARBA" id="ARBA00023014"/>
    </source>
</evidence>
<dbReference type="PANTHER" id="PTHR24960:SF46">
    <property type="entry name" value="FERREDOXIN-TYPE PROTEIN NAPF"/>
    <property type="match status" value="1"/>
</dbReference>
<dbReference type="STRING" id="1906745.BKG94_02655"/>
<feature type="binding site" evidence="6">
    <location>
        <position position="83"/>
    </location>
    <ligand>
        <name>[4Fe-4S] cluster</name>
        <dbReference type="ChEBI" id="CHEBI:49883"/>
        <label>2</label>
    </ligand>
</feature>
<dbReference type="Gene3D" id="3.30.70.20">
    <property type="match status" value="2"/>
</dbReference>
<reference evidence="8 9" key="1">
    <citation type="submission" date="2016-10" db="EMBL/GenBank/DDBJ databases">
        <title>Rodentibacter gen. nov. and new species.</title>
        <authorList>
            <person name="Christensen H."/>
        </authorList>
    </citation>
    <scope>NUCLEOTIDE SEQUENCE [LARGE SCALE GENOMIC DNA]</scope>
    <source>
        <strain evidence="8 9">Ppn157</strain>
    </source>
</reference>
<comment type="subcellular location">
    <subcellularLocation>
        <location evidence="6">Cytoplasm</location>
    </subcellularLocation>
</comment>
<evidence type="ECO:0000256" key="3">
    <source>
        <dbReference type="ARBA" id="ARBA00022737"/>
    </source>
</evidence>
<evidence type="ECO:0000256" key="6">
    <source>
        <dbReference type="HAMAP-Rule" id="MF_02201"/>
    </source>
</evidence>
<feature type="binding site" evidence="6">
    <location>
        <position position="152"/>
    </location>
    <ligand>
        <name>[4Fe-4S] cluster</name>
        <dbReference type="ChEBI" id="CHEBI:49883"/>
        <label>3</label>
    </ligand>
</feature>
<feature type="binding site" evidence="6">
    <location>
        <position position="162"/>
    </location>
    <ligand>
        <name>[4Fe-4S] cluster</name>
        <dbReference type="ChEBI" id="CHEBI:49883"/>
        <label>3</label>
    </ligand>
</feature>
<evidence type="ECO:0000313" key="8">
    <source>
        <dbReference type="EMBL" id="OOF84507.1"/>
    </source>
</evidence>
<comment type="cofactor">
    <cofactor evidence="6">
        <name>[4Fe-4S] cluster</name>
        <dbReference type="ChEBI" id="CHEBI:49883"/>
    </cofactor>
</comment>
<keyword evidence="1 6" id="KW-0004">4Fe-4S</keyword>
<dbReference type="InterPro" id="IPR017896">
    <property type="entry name" value="4Fe4S_Fe-S-bd"/>
</dbReference>
<comment type="subunit">
    <text evidence="6">Interacts with the cytoplasmic NapA precursor.</text>
</comment>
<dbReference type="PANTHER" id="PTHR24960">
    <property type="entry name" value="PHOTOSYSTEM I IRON-SULFUR CENTER-RELATED"/>
    <property type="match status" value="1"/>
</dbReference>
<feature type="domain" description="4Fe-4S ferredoxin-type" evidence="7">
    <location>
        <begin position="37"/>
        <end position="68"/>
    </location>
</feature>
<protein>
    <recommendedName>
        <fullName evidence="6">Ferredoxin-type protein NapF</fullName>
    </recommendedName>
</protein>
<dbReference type="SUPFAM" id="SSF54862">
    <property type="entry name" value="4Fe-4S ferredoxins"/>
    <property type="match status" value="1"/>
</dbReference>
<accession>A0A1V3L3J9</accession>
<dbReference type="HAMAP" id="MF_02201">
    <property type="entry name" value="NapF"/>
    <property type="match status" value="1"/>
</dbReference>
<dbReference type="PROSITE" id="PS00198">
    <property type="entry name" value="4FE4S_FER_1"/>
    <property type="match status" value="1"/>
</dbReference>
<dbReference type="PROSITE" id="PS51379">
    <property type="entry name" value="4FE4S_FER_2"/>
    <property type="match status" value="3"/>
</dbReference>
<evidence type="ECO:0000256" key="2">
    <source>
        <dbReference type="ARBA" id="ARBA00022723"/>
    </source>
</evidence>
<keyword evidence="2 6" id="KW-0479">Metal-binding</keyword>
<proteinExistence type="inferred from homology"/>
<sequence length="182" mass="20529">MSVKNLPRRQFLRGKFLASLHTENEQKQGVEGILPPWSVTNNEFVEQCTRCGDCLSVCETKILVKGDGGFPEVQFDNGECTFCRKCVEICQQPIFRPSNEQAWSHKIEISENCLTQRSIECRSCQDSCPVSSIYFRFQIGSVAQPFVNIDTCNGCGACLQNCPVNAIKINHLKHNEEKKFSS</sequence>
<dbReference type="GO" id="GO:0005737">
    <property type="term" value="C:cytoplasm"/>
    <property type="evidence" value="ECO:0007669"/>
    <property type="project" value="UniProtKB-SubCell"/>
</dbReference>
<feature type="domain" description="4Fe-4S ferredoxin-type" evidence="7">
    <location>
        <begin position="71"/>
        <end position="100"/>
    </location>
</feature>
<keyword evidence="3 6" id="KW-0677">Repeat</keyword>
<feature type="binding site" evidence="6">
    <location>
        <position position="80"/>
    </location>
    <ligand>
        <name>[4Fe-4S] cluster</name>
        <dbReference type="ChEBI" id="CHEBI:49883"/>
        <label>2</label>
    </ligand>
</feature>
<feature type="binding site" evidence="6">
    <location>
        <position position="158"/>
    </location>
    <ligand>
        <name>[4Fe-4S] cluster</name>
        <dbReference type="ChEBI" id="CHEBI:49883"/>
        <label>3</label>
    </ligand>
</feature>
<evidence type="ECO:0000259" key="7">
    <source>
        <dbReference type="PROSITE" id="PS51379"/>
    </source>
</evidence>
<dbReference type="InterPro" id="IPR050157">
    <property type="entry name" value="PSI_iron-sulfur_center"/>
</dbReference>
<name>A0A1V3L3J9_9PAST</name>
<keyword evidence="6" id="KW-0963">Cytoplasm</keyword>
<keyword evidence="5 6" id="KW-0411">Iron-sulfur</keyword>
<feature type="binding site" evidence="6">
    <location>
        <position position="54"/>
    </location>
    <ligand>
        <name>[4Fe-4S] cluster</name>
        <dbReference type="ChEBI" id="CHEBI:49883"/>
        <label>1</label>
    </ligand>
</feature>
<dbReference type="GO" id="GO:0051539">
    <property type="term" value="F:4 iron, 4 sulfur cluster binding"/>
    <property type="evidence" value="ECO:0007669"/>
    <property type="project" value="UniProtKB-UniRule"/>
</dbReference>
<feature type="binding site" evidence="6">
    <location>
        <position position="155"/>
    </location>
    <ligand>
        <name>[4Fe-4S] cluster</name>
        <dbReference type="ChEBI" id="CHEBI:49883"/>
        <label>3</label>
    </ligand>
</feature>
<keyword evidence="4 6" id="KW-0408">Iron</keyword>